<evidence type="ECO:0000256" key="5">
    <source>
        <dbReference type="ARBA" id="ARBA00022679"/>
    </source>
</evidence>
<protein>
    <recommendedName>
        <fullName evidence="4">tRNA(His) guanylyltransferase</fullName>
        <ecNumber evidence="3">2.7.7.79</ecNumber>
    </recommendedName>
    <alternativeName>
        <fullName evidence="12">tRNA-histidine guanylyltransferase</fullName>
    </alternativeName>
</protein>
<dbReference type="GO" id="GO:0000287">
    <property type="term" value="F:magnesium ion binding"/>
    <property type="evidence" value="ECO:0007669"/>
    <property type="project" value="InterPro"/>
</dbReference>
<dbReference type="InterPro" id="IPR024956">
    <property type="entry name" value="tRNAHis_GuaTrfase_cat"/>
</dbReference>
<organism evidence="18 19">
    <name type="scientific">Uncinula necator</name>
    <name type="common">Grape powdery mildew</name>
    <dbReference type="NCBI Taxonomy" id="52586"/>
    <lineage>
        <taxon>Eukaryota</taxon>
        <taxon>Fungi</taxon>
        <taxon>Dikarya</taxon>
        <taxon>Ascomycota</taxon>
        <taxon>Pezizomycotina</taxon>
        <taxon>Leotiomycetes</taxon>
        <taxon>Erysiphales</taxon>
        <taxon>Erysiphaceae</taxon>
        <taxon>Erysiphe</taxon>
    </lineage>
</organism>
<feature type="binding site" evidence="15">
    <location>
        <position position="29"/>
    </location>
    <ligand>
        <name>Mg(2+)</name>
        <dbReference type="ChEBI" id="CHEBI:18420"/>
        <label>1</label>
        <note>catalytic</note>
    </ligand>
</feature>
<name>A0A0B1P797_UNCNE</name>
<comment type="caution">
    <text evidence="18">The sequence shown here is derived from an EMBL/GenBank/DDBJ whole genome shotgun (WGS) entry which is preliminary data.</text>
</comment>
<dbReference type="GO" id="GO:0006400">
    <property type="term" value="P:tRNA modification"/>
    <property type="evidence" value="ECO:0007669"/>
    <property type="project" value="EnsemblFungi"/>
</dbReference>
<dbReference type="PANTHER" id="PTHR12729:SF6">
    <property type="entry name" value="TRNA(HIS) GUANYLYLTRANSFERASE-RELATED"/>
    <property type="match status" value="1"/>
</dbReference>
<keyword evidence="6" id="KW-0819">tRNA processing</keyword>
<dbReference type="HOGENOM" id="CLU_044271_0_1_1"/>
<evidence type="ECO:0000256" key="6">
    <source>
        <dbReference type="ARBA" id="ARBA00022694"/>
    </source>
</evidence>
<feature type="binding site" evidence="14">
    <location>
        <begin position="29"/>
        <end position="34"/>
    </location>
    <ligand>
        <name>GTP</name>
        <dbReference type="ChEBI" id="CHEBI:37565"/>
    </ligand>
</feature>
<evidence type="ECO:0000259" key="16">
    <source>
        <dbReference type="Pfam" id="PF04446"/>
    </source>
</evidence>
<keyword evidence="11 14" id="KW-0342">GTP-binding</keyword>
<gene>
    <name evidence="18" type="ORF">EV44_g1289</name>
</gene>
<keyword evidence="5 18" id="KW-0808">Transferase</keyword>
<feature type="binding site" evidence="14">
    <location>
        <begin position="75"/>
        <end position="76"/>
    </location>
    <ligand>
        <name>GTP</name>
        <dbReference type="ChEBI" id="CHEBI:37565"/>
    </ligand>
</feature>
<evidence type="ECO:0000256" key="11">
    <source>
        <dbReference type="ARBA" id="ARBA00023134"/>
    </source>
</evidence>
<dbReference type="EMBL" id="JNVN01000812">
    <property type="protein sequence ID" value="KHJ34577.1"/>
    <property type="molecule type" value="Genomic_DNA"/>
</dbReference>
<dbReference type="Proteomes" id="UP000030854">
    <property type="component" value="Unassembled WGS sequence"/>
</dbReference>
<evidence type="ECO:0000256" key="13">
    <source>
        <dbReference type="ARBA" id="ARBA00047281"/>
    </source>
</evidence>
<feature type="binding site" evidence="15">
    <location>
        <position position="29"/>
    </location>
    <ligand>
        <name>Mg(2+)</name>
        <dbReference type="ChEBI" id="CHEBI:18420"/>
        <label>2</label>
        <note>catalytic</note>
    </ligand>
</feature>
<dbReference type="Pfam" id="PF04446">
    <property type="entry name" value="Thg1"/>
    <property type="match status" value="1"/>
</dbReference>
<evidence type="ECO:0000256" key="2">
    <source>
        <dbReference type="ARBA" id="ARBA00010113"/>
    </source>
</evidence>
<evidence type="ECO:0000256" key="14">
    <source>
        <dbReference type="PIRSR" id="PIRSR028980-1"/>
    </source>
</evidence>
<dbReference type="PANTHER" id="PTHR12729">
    <property type="entry name" value="TRNA(HIS) GUANYLYLTRANSFERASE-RELATED"/>
    <property type="match status" value="1"/>
</dbReference>
<dbReference type="STRING" id="52586.A0A0B1P797"/>
<evidence type="ECO:0000256" key="3">
    <source>
        <dbReference type="ARBA" id="ARBA00012511"/>
    </source>
</evidence>
<accession>A0A0B1P797</accession>
<keyword evidence="8 15" id="KW-0479">Metal-binding</keyword>
<comment type="similarity">
    <text evidence="2">Belongs to the tRNA(His) guanylyltransferase family.</text>
</comment>
<evidence type="ECO:0000256" key="10">
    <source>
        <dbReference type="ARBA" id="ARBA00022842"/>
    </source>
</evidence>
<evidence type="ECO:0000256" key="1">
    <source>
        <dbReference type="ARBA" id="ARBA00002939"/>
    </source>
</evidence>
<evidence type="ECO:0000256" key="7">
    <source>
        <dbReference type="ARBA" id="ARBA00022695"/>
    </source>
</evidence>
<feature type="domain" description="Thg1 C-terminal" evidence="17">
    <location>
        <begin position="140"/>
        <end position="215"/>
    </location>
</feature>
<dbReference type="OMA" id="WKQHTEI"/>
<dbReference type="PIRSF" id="PIRSF028980">
    <property type="entry name" value="tRNAHis_guanylyltransferase"/>
    <property type="match status" value="1"/>
</dbReference>
<proteinExistence type="inferred from homology"/>
<dbReference type="GO" id="GO:0042802">
    <property type="term" value="F:identical protein binding"/>
    <property type="evidence" value="ECO:0007669"/>
    <property type="project" value="EnsemblFungi"/>
</dbReference>
<comment type="catalytic activity">
    <reaction evidence="13">
        <text>a 5'-end ribonucleotide-tRNA(His) + GTP + ATP + H2O = a 5'-end phospho-guanosine-ribonucleotide-tRNA(His) + AMP + 2 diphosphate + H(+)</text>
        <dbReference type="Rhea" id="RHEA:54564"/>
        <dbReference type="Rhea" id="RHEA-COMP:14193"/>
        <dbReference type="Rhea" id="RHEA-COMP:14917"/>
        <dbReference type="ChEBI" id="CHEBI:15377"/>
        <dbReference type="ChEBI" id="CHEBI:15378"/>
        <dbReference type="ChEBI" id="CHEBI:30616"/>
        <dbReference type="ChEBI" id="CHEBI:33019"/>
        <dbReference type="ChEBI" id="CHEBI:37565"/>
        <dbReference type="ChEBI" id="CHEBI:138282"/>
        <dbReference type="ChEBI" id="CHEBI:141847"/>
        <dbReference type="ChEBI" id="CHEBI:456215"/>
        <dbReference type="EC" id="2.7.7.79"/>
    </reaction>
</comment>
<feature type="domain" description="tRNAHis guanylyltransferase catalytic" evidence="16">
    <location>
        <begin position="6"/>
        <end position="136"/>
    </location>
</feature>
<dbReference type="AlphaFoldDB" id="A0A0B1P797"/>
<dbReference type="Pfam" id="PF14413">
    <property type="entry name" value="Thg1C"/>
    <property type="match status" value="1"/>
</dbReference>
<evidence type="ECO:0000256" key="15">
    <source>
        <dbReference type="PIRSR" id="PIRSR028980-2"/>
    </source>
</evidence>
<dbReference type="InterPro" id="IPR025845">
    <property type="entry name" value="Thg1_C_dom"/>
</dbReference>
<keyword evidence="19" id="KW-1185">Reference proteome</keyword>
<dbReference type="GO" id="GO:0008193">
    <property type="term" value="F:tRNA guanylyltransferase activity"/>
    <property type="evidence" value="ECO:0007669"/>
    <property type="project" value="UniProtKB-EC"/>
</dbReference>
<comment type="function">
    <text evidence="1">Adds a GMP to the 5'-end of tRNA(His) after transcription and RNase P cleavage.</text>
</comment>
<evidence type="ECO:0000256" key="8">
    <source>
        <dbReference type="ARBA" id="ARBA00022723"/>
    </source>
</evidence>
<keyword evidence="10 15" id="KW-0460">Magnesium</keyword>
<sequence>MANSKYEYVKLFEQPDTLLPETWLVVRIDGKGFHKFTNRYSFEKPNDRRNLDLMNSAAKAVMSEIHDIVMAYGVSDEYSFIFHKFCELYDRRQSKLLSTVVSTFTSYYIHYWPDFFLDVALSPPLPTFDGRVVMYPNEKCLRDYLSWRQVDCHINNLYNTTFWSLIQLGGLDAKSAEKELTGTLAADKHEILFSRFKINYSKEPEIYKKGTIVIYDVSV</sequence>
<dbReference type="FunFam" id="3.30.70.3000:FF:000001">
    <property type="entry name" value="tRNA(His) guanylyltransferase"/>
    <property type="match status" value="1"/>
</dbReference>
<feature type="binding site" evidence="15">
    <location>
        <position position="76"/>
    </location>
    <ligand>
        <name>Mg(2+)</name>
        <dbReference type="ChEBI" id="CHEBI:18420"/>
        <label>2</label>
        <note>catalytic</note>
    </ligand>
</feature>
<evidence type="ECO:0000313" key="19">
    <source>
        <dbReference type="Proteomes" id="UP000030854"/>
    </source>
</evidence>
<dbReference type="EC" id="2.7.7.79" evidence="3"/>
<reference evidence="18 19" key="1">
    <citation type="journal article" date="2014" name="BMC Genomics">
        <title>Adaptive genomic structural variation in the grape powdery mildew pathogen, Erysiphe necator.</title>
        <authorList>
            <person name="Jones L."/>
            <person name="Riaz S."/>
            <person name="Morales-Cruz A."/>
            <person name="Amrine K.C."/>
            <person name="McGuire B."/>
            <person name="Gubler W.D."/>
            <person name="Walker M.A."/>
            <person name="Cantu D."/>
        </authorList>
    </citation>
    <scope>NUCLEOTIDE SEQUENCE [LARGE SCALE GENOMIC DNA]</scope>
    <source>
        <strain evidence="19">c</strain>
    </source>
</reference>
<dbReference type="Gene3D" id="3.30.70.3000">
    <property type="match status" value="1"/>
</dbReference>
<evidence type="ECO:0000256" key="9">
    <source>
        <dbReference type="ARBA" id="ARBA00022741"/>
    </source>
</evidence>
<feature type="binding site" evidence="15">
    <location>
        <position position="30"/>
    </location>
    <ligand>
        <name>Mg(2+)</name>
        <dbReference type="ChEBI" id="CHEBI:18420"/>
        <label>1</label>
        <note>catalytic</note>
    </ligand>
</feature>
<dbReference type="GO" id="GO:0005525">
    <property type="term" value="F:GTP binding"/>
    <property type="evidence" value="ECO:0007669"/>
    <property type="project" value="UniProtKB-KW"/>
</dbReference>
<keyword evidence="9 14" id="KW-0547">Nucleotide-binding</keyword>
<feature type="binding site" evidence="15">
    <location>
        <position position="76"/>
    </location>
    <ligand>
        <name>Mg(2+)</name>
        <dbReference type="ChEBI" id="CHEBI:18420"/>
        <label>1</label>
        <note>catalytic</note>
    </ligand>
</feature>
<dbReference type="InterPro" id="IPR038469">
    <property type="entry name" value="tRNAHis_GuaTrfase_Thg1_sf"/>
</dbReference>
<keyword evidence="7 18" id="KW-0548">Nucleotidyltransferase</keyword>
<comment type="cofactor">
    <cofactor evidence="15">
        <name>Mg(2+)</name>
        <dbReference type="ChEBI" id="CHEBI:18420"/>
    </cofactor>
    <text evidence="15">Binds 2 magnesium ions per subunit.</text>
</comment>
<evidence type="ECO:0000256" key="4">
    <source>
        <dbReference type="ARBA" id="ARBA00015443"/>
    </source>
</evidence>
<dbReference type="InterPro" id="IPR007537">
    <property type="entry name" value="tRNAHis_GuaTrfase_Thg1"/>
</dbReference>
<evidence type="ECO:0000256" key="12">
    <source>
        <dbReference type="ARBA" id="ARBA00032480"/>
    </source>
</evidence>
<evidence type="ECO:0000259" key="17">
    <source>
        <dbReference type="Pfam" id="PF14413"/>
    </source>
</evidence>
<evidence type="ECO:0000313" key="18">
    <source>
        <dbReference type="EMBL" id="KHJ34577.1"/>
    </source>
</evidence>